<gene>
    <name evidence="4" type="ORF">NS319_02975</name>
</gene>
<dbReference type="PATRIC" id="fig|33051.3.peg.1255"/>
<evidence type="ECO:0000313" key="5">
    <source>
        <dbReference type="Proteomes" id="UP000072867"/>
    </source>
</evidence>
<name>A0A147I514_9SPHN</name>
<dbReference type="InterPro" id="IPR007358">
    <property type="entry name" value="Nucleoid_associated_NdpA"/>
</dbReference>
<dbReference type="EMBL" id="LDTD01000019">
    <property type="protein sequence ID" value="KTT73539.1"/>
    <property type="molecule type" value="Genomic_DNA"/>
</dbReference>
<reference evidence="4 5" key="1">
    <citation type="journal article" date="2016" name="Front. Microbiol.">
        <title>Genomic Resource of Rice Seed Associated Bacteria.</title>
        <authorList>
            <person name="Midha S."/>
            <person name="Bansal K."/>
            <person name="Sharma S."/>
            <person name="Kumar N."/>
            <person name="Patil P.P."/>
            <person name="Chaudhry V."/>
            <person name="Patil P.B."/>
        </authorList>
    </citation>
    <scope>NUCLEOTIDE SEQUENCE [LARGE SCALE GENOMIC DNA]</scope>
    <source>
        <strain evidence="4 5">NS319</strain>
    </source>
</reference>
<comment type="similarity">
    <text evidence="2">Belongs to the YejK family.</text>
</comment>
<evidence type="ECO:0000256" key="1">
    <source>
        <dbReference type="ARBA" id="ARBA00004496"/>
    </source>
</evidence>
<dbReference type="GO" id="GO:0005737">
    <property type="term" value="C:cytoplasm"/>
    <property type="evidence" value="ECO:0007669"/>
    <property type="project" value="UniProtKB-SubCell"/>
</dbReference>
<sequence length="331" mass="36523">MAVHDIRRTEQGLQIVHGNDALAVSPTTQRIVDELDDLYNRRSSKVHGQFSPDAVNYPAAGHFSDYLAEDGSDFSALTRSLMDTLLAKARTVPNAGAGHVFFAHFEQDGRELMLIAIVTEKLGATLTQAFVARDVTHLDLDGFRYAGRIDLTAWQADDGRYLGFLRGKGAVAEYFKEFLGCVSPSDDKKSTRELTAALIGFADDQGLEGDARNDFLVRANSILDRGSREDRRIDFQAFANELTPDDPAPLTEYLGSPALQLGDDFVPDRRLIGPLLRISYRAANWSVDIDRRALTRGEVGFDPENNTLTIRNLPHALVAQLRAETVDNGEA</sequence>
<dbReference type="Proteomes" id="UP000072867">
    <property type="component" value="Unassembled WGS sequence"/>
</dbReference>
<evidence type="ECO:0000313" key="4">
    <source>
        <dbReference type="EMBL" id="KTT73539.1"/>
    </source>
</evidence>
<comment type="subcellular location">
    <subcellularLocation>
        <location evidence="1">Cytoplasm</location>
    </subcellularLocation>
</comment>
<dbReference type="AlphaFoldDB" id="A0A147I514"/>
<dbReference type="PANTHER" id="PTHR38772">
    <property type="match status" value="1"/>
</dbReference>
<evidence type="ECO:0000256" key="3">
    <source>
        <dbReference type="ARBA" id="ARBA00022490"/>
    </source>
</evidence>
<protein>
    <recommendedName>
        <fullName evidence="6">Nucleoid-associated protein</fullName>
    </recommendedName>
</protein>
<organism evidence="4 5">
    <name type="scientific">Sphingomonas sanguinis</name>
    <dbReference type="NCBI Taxonomy" id="33051"/>
    <lineage>
        <taxon>Bacteria</taxon>
        <taxon>Pseudomonadati</taxon>
        <taxon>Pseudomonadota</taxon>
        <taxon>Alphaproteobacteria</taxon>
        <taxon>Sphingomonadales</taxon>
        <taxon>Sphingomonadaceae</taxon>
        <taxon>Sphingomonas</taxon>
    </lineage>
</organism>
<accession>A0A147I514</accession>
<dbReference type="PANTHER" id="PTHR38772:SF1">
    <property type="entry name" value="NUCLEOID-ASSOCIATED PROTEIN YEJK"/>
    <property type="match status" value="1"/>
</dbReference>
<evidence type="ECO:0008006" key="6">
    <source>
        <dbReference type="Google" id="ProtNLM"/>
    </source>
</evidence>
<keyword evidence="3" id="KW-0963">Cytoplasm</keyword>
<comment type="caution">
    <text evidence="4">The sequence shown here is derived from an EMBL/GenBank/DDBJ whole genome shotgun (WGS) entry which is preliminary data.</text>
</comment>
<proteinExistence type="inferred from homology"/>
<evidence type="ECO:0000256" key="2">
    <source>
        <dbReference type="ARBA" id="ARBA00009035"/>
    </source>
</evidence>
<dbReference type="GO" id="GO:0009295">
    <property type="term" value="C:nucleoid"/>
    <property type="evidence" value="ECO:0007669"/>
    <property type="project" value="InterPro"/>
</dbReference>
<dbReference type="Pfam" id="PF04245">
    <property type="entry name" value="NA37"/>
    <property type="match status" value="1"/>
</dbReference>